<evidence type="ECO:0000259" key="9">
    <source>
        <dbReference type="PROSITE" id="PS51330"/>
    </source>
</evidence>
<name>A0ABU9BNV3_9BURK</name>
<evidence type="ECO:0000256" key="4">
    <source>
        <dbReference type="ARBA" id="ARBA00022563"/>
    </source>
</evidence>
<protein>
    <recommendedName>
        <fullName evidence="3 8">Dihydrofolate reductase</fullName>
        <ecNumber evidence="3 8">1.5.1.3</ecNumber>
    </recommendedName>
</protein>
<evidence type="ECO:0000256" key="6">
    <source>
        <dbReference type="ARBA" id="ARBA00023002"/>
    </source>
</evidence>
<accession>A0ABU9BNV3</accession>
<dbReference type="PANTHER" id="PTHR48069:SF3">
    <property type="entry name" value="DIHYDROFOLATE REDUCTASE"/>
    <property type="match status" value="1"/>
</dbReference>
<dbReference type="InterPro" id="IPR012259">
    <property type="entry name" value="DHFR"/>
</dbReference>
<evidence type="ECO:0000256" key="7">
    <source>
        <dbReference type="ARBA" id="ARBA00025067"/>
    </source>
</evidence>
<evidence type="ECO:0000256" key="1">
    <source>
        <dbReference type="ARBA" id="ARBA00004903"/>
    </source>
</evidence>
<dbReference type="EC" id="1.5.1.3" evidence="3 8"/>
<comment type="caution">
    <text evidence="10">The sequence shown here is derived from an EMBL/GenBank/DDBJ whole genome shotgun (WGS) entry which is preliminary data.</text>
</comment>
<dbReference type="EMBL" id="JBBUTG010000006">
    <property type="protein sequence ID" value="MEK8031642.1"/>
    <property type="molecule type" value="Genomic_DNA"/>
</dbReference>
<dbReference type="RefSeq" id="WP_341426030.1">
    <property type="nucleotide sequence ID" value="NZ_JBBUTG010000006.1"/>
</dbReference>
<feature type="domain" description="DHFR" evidence="9">
    <location>
        <begin position="2"/>
        <end position="165"/>
    </location>
</feature>
<dbReference type="PRINTS" id="PR00070">
    <property type="entry name" value="DHFR"/>
</dbReference>
<keyword evidence="4 8" id="KW-0554">One-carbon metabolism</keyword>
<evidence type="ECO:0000256" key="5">
    <source>
        <dbReference type="ARBA" id="ARBA00022857"/>
    </source>
</evidence>
<comment type="function">
    <text evidence="7 8">Key enzyme in folate metabolism. Catalyzes an essential reaction for de novo glycine and purine synthesis, and for DNA precursor synthesis.</text>
</comment>
<reference evidence="10 11" key="1">
    <citation type="submission" date="2024-04" db="EMBL/GenBank/DDBJ databases">
        <title>Novel species of the genus Ideonella isolated from streams.</title>
        <authorList>
            <person name="Lu H."/>
        </authorList>
    </citation>
    <scope>NUCLEOTIDE SEQUENCE [LARGE SCALE GENOMIC DNA]</scope>
    <source>
        <strain evidence="10 11">DXS29W</strain>
    </source>
</reference>
<keyword evidence="11" id="KW-1185">Reference proteome</keyword>
<comment type="similarity">
    <text evidence="2 8">Belongs to the dihydrofolate reductase family.</text>
</comment>
<dbReference type="SUPFAM" id="SSF53597">
    <property type="entry name" value="Dihydrofolate reductase-like"/>
    <property type="match status" value="1"/>
</dbReference>
<evidence type="ECO:0000313" key="10">
    <source>
        <dbReference type="EMBL" id="MEK8031642.1"/>
    </source>
</evidence>
<comment type="catalytic activity">
    <reaction evidence="8">
        <text>(6S)-5,6,7,8-tetrahydrofolate + NADP(+) = 7,8-dihydrofolate + NADPH + H(+)</text>
        <dbReference type="Rhea" id="RHEA:15009"/>
        <dbReference type="ChEBI" id="CHEBI:15378"/>
        <dbReference type="ChEBI" id="CHEBI:57451"/>
        <dbReference type="ChEBI" id="CHEBI:57453"/>
        <dbReference type="ChEBI" id="CHEBI:57783"/>
        <dbReference type="ChEBI" id="CHEBI:58349"/>
        <dbReference type="EC" id="1.5.1.3"/>
    </reaction>
</comment>
<evidence type="ECO:0000256" key="3">
    <source>
        <dbReference type="ARBA" id="ARBA00012856"/>
    </source>
</evidence>
<evidence type="ECO:0000256" key="8">
    <source>
        <dbReference type="PIRNR" id="PIRNR000194"/>
    </source>
</evidence>
<evidence type="ECO:0000313" key="11">
    <source>
        <dbReference type="Proteomes" id="UP001371218"/>
    </source>
</evidence>
<proteinExistence type="inferred from homology"/>
<evidence type="ECO:0000256" key="2">
    <source>
        <dbReference type="ARBA" id="ARBA00009539"/>
    </source>
</evidence>
<dbReference type="Proteomes" id="UP001371218">
    <property type="component" value="Unassembled WGS sequence"/>
</dbReference>
<dbReference type="PIRSF" id="PIRSF000194">
    <property type="entry name" value="DHFR"/>
    <property type="match status" value="1"/>
</dbReference>
<sequence length="170" mass="18777">MLLTLIAGVARNGVIGRDNALLWQLPEDMKHFRATTMGAPVIMGRKTWESLPERFRPLPGRHNIVMTRQGGFSAPGATVVTDLDAALAAARGDGASRAFVIGGEQIYREALPLADELMLTEIERDFEGDAHFPDFGRDAFAEVSRERHAAAAPNDFHFAFVTYRRRAPRS</sequence>
<dbReference type="Gene3D" id="3.40.430.10">
    <property type="entry name" value="Dihydrofolate Reductase, subunit A"/>
    <property type="match status" value="1"/>
</dbReference>
<dbReference type="GO" id="GO:0004146">
    <property type="term" value="F:dihydrofolate reductase activity"/>
    <property type="evidence" value="ECO:0007669"/>
    <property type="project" value="UniProtKB-EC"/>
</dbReference>
<dbReference type="CDD" id="cd00209">
    <property type="entry name" value="DHFR"/>
    <property type="match status" value="1"/>
</dbReference>
<dbReference type="InterPro" id="IPR024072">
    <property type="entry name" value="DHFR-like_dom_sf"/>
</dbReference>
<comment type="pathway">
    <text evidence="1 8">Cofactor biosynthesis; tetrahydrofolate biosynthesis; 5,6,7,8-tetrahydrofolate from 7,8-dihydrofolate: step 1/1.</text>
</comment>
<keyword evidence="5 8" id="KW-0521">NADP</keyword>
<dbReference type="InterPro" id="IPR001796">
    <property type="entry name" value="DHFR_dom"/>
</dbReference>
<dbReference type="Pfam" id="PF00186">
    <property type="entry name" value="DHFR_1"/>
    <property type="match status" value="1"/>
</dbReference>
<dbReference type="PROSITE" id="PS51330">
    <property type="entry name" value="DHFR_2"/>
    <property type="match status" value="1"/>
</dbReference>
<organism evidence="10 11">
    <name type="scientific">Ideonella lacteola</name>
    <dbReference type="NCBI Taxonomy" id="2984193"/>
    <lineage>
        <taxon>Bacteria</taxon>
        <taxon>Pseudomonadati</taxon>
        <taxon>Pseudomonadota</taxon>
        <taxon>Betaproteobacteria</taxon>
        <taxon>Burkholderiales</taxon>
        <taxon>Sphaerotilaceae</taxon>
        <taxon>Ideonella</taxon>
    </lineage>
</organism>
<keyword evidence="6 8" id="KW-0560">Oxidoreductase</keyword>
<dbReference type="PANTHER" id="PTHR48069">
    <property type="entry name" value="DIHYDROFOLATE REDUCTASE"/>
    <property type="match status" value="1"/>
</dbReference>
<gene>
    <name evidence="10" type="ORF">AACH06_12510</name>
</gene>